<dbReference type="KEGG" id="sba:Sulba_0927"/>
<dbReference type="SUPFAM" id="SSF88713">
    <property type="entry name" value="Glycoside hydrolase/deacetylase"/>
    <property type="match status" value="1"/>
</dbReference>
<evidence type="ECO:0000313" key="3">
    <source>
        <dbReference type="Proteomes" id="UP000006176"/>
    </source>
</evidence>
<keyword evidence="1" id="KW-0472">Membrane</keyword>
<dbReference type="EMBL" id="CP003333">
    <property type="protein sequence ID" value="AFL68228.1"/>
    <property type="molecule type" value="Genomic_DNA"/>
</dbReference>
<evidence type="ECO:0008006" key="4">
    <source>
        <dbReference type="Google" id="ProtNLM"/>
    </source>
</evidence>
<dbReference type="PANTHER" id="PTHR30105">
    <property type="entry name" value="UNCHARACTERIZED YIBQ-RELATED"/>
    <property type="match status" value="1"/>
</dbReference>
<feature type="transmembrane region" description="Helical" evidence="1">
    <location>
        <begin position="28"/>
        <end position="49"/>
    </location>
</feature>
<proteinExistence type="predicted"/>
<sequence>MVKKTKKKQSKPTVTQHKHTEVSHLKRYSIWFMLFITLLVVALSGYWYFYNASTHTKALQQIQAQNTVSTDALMSKMKKMLEDEKERQASLPPVAQNNVTVAPLEVPTEVLPEVTLPIEPRVYEEHNTTALVPEEHPSKTSELSEVHEYQESLKESGHTYKPNEVIRKKYPAGTIPKLAIIIDDVSFPWQVRMMKEIPYKVTPAFFPPTKRHPETVRLSHEFPFAMVHLPLEAKYYSRPEEDTLNTTDSLEVIEQRIKRIKAWFPHIVYYNNHTGGYFTADYQAMDRLIKVMKAHELVFVDSRTIGNSKAPEVTKKYDMFLYSRDVFLDNSLEKHAIITQLKEAVTKAKKNGYAIAIGHPHKNTLEVLRDSKALLEGVELVYLKEL</sequence>
<dbReference type="STRING" id="760154.Sulba_0927"/>
<accession>I3XWA4</accession>
<dbReference type="Proteomes" id="UP000006176">
    <property type="component" value="Chromosome"/>
</dbReference>
<dbReference type="HOGENOM" id="CLU_053116_1_0_7"/>
<dbReference type="InterPro" id="IPR011330">
    <property type="entry name" value="Glyco_hydro/deAcase_b/a-brl"/>
</dbReference>
<reference evidence="2 3" key="1">
    <citation type="submission" date="2012-06" db="EMBL/GenBank/DDBJ databases">
        <title>Complete sequence of Sulfurospirillum barnesii SES-3.</title>
        <authorList>
            <consortium name="US DOE Joint Genome Institute"/>
            <person name="Lucas S."/>
            <person name="Han J."/>
            <person name="Lapidus A."/>
            <person name="Cheng J.-F."/>
            <person name="Goodwin L."/>
            <person name="Pitluck S."/>
            <person name="Peters L."/>
            <person name="Ovchinnikova G."/>
            <person name="Lu M."/>
            <person name="Detter J.C."/>
            <person name="Han C."/>
            <person name="Tapia R."/>
            <person name="Land M."/>
            <person name="Hauser L."/>
            <person name="Kyrpides N."/>
            <person name="Ivanova N."/>
            <person name="Pagani I."/>
            <person name="Stolz J."/>
            <person name="Arkin A."/>
            <person name="Dehal P."/>
            <person name="Oremland R."/>
            <person name="Saltikov C."/>
            <person name="Basu P."/>
            <person name="Hollibaugh J."/>
            <person name="Newman D."/>
            <person name="Stolyar S."/>
            <person name="Hazen T."/>
            <person name="Woyke T."/>
        </authorList>
    </citation>
    <scope>NUCLEOTIDE SEQUENCE [LARGE SCALE GENOMIC DNA]</scope>
    <source>
        <strain evidence="3">ATCC 700032 / DSM 10660 / SES-3</strain>
    </source>
</reference>
<gene>
    <name evidence="2" type="ordered locus">Sulba_0927</name>
</gene>
<keyword evidence="3" id="KW-1185">Reference proteome</keyword>
<dbReference type="InterPro" id="IPR006837">
    <property type="entry name" value="Divergent_DAC"/>
</dbReference>
<name>I3XWA4_SULBS</name>
<organism evidence="2 3">
    <name type="scientific">Sulfurospirillum barnesii (strain ATCC 700032 / DSM 10660 / SES-3)</name>
    <dbReference type="NCBI Taxonomy" id="760154"/>
    <lineage>
        <taxon>Bacteria</taxon>
        <taxon>Pseudomonadati</taxon>
        <taxon>Campylobacterota</taxon>
        <taxon>Epsilonproteobacteria</taxon>
        <taxon>Campylobacterales</taxon>
        <taxon>Sulfurospirillaceae</taxon>
        <taxon>Sulfurospirillum</taxon>
    </lineage>
</organism>
<dbReference type="PANTHER" id="PTHR30105:SF2">
    <property type="entry name" value="DIVERGENT POLYSACCHARIDE DEACETYLASE SUPERFAMILY"/>
    <property type="match status" value="1"/>
</dbReference>
<keyword evidence="1" id="KW-1133">Transmembrane helix</keyword>
<keyword evidence="1" id="KW-0812">Transmembrane</keyword>
<dbReference type="AlphaFoldDB" id="I3XWA4"/>
<dbReference type="PATRIC" id="fig|760154.4.peg.928"/>
<dbReference type="Pfam" id="PF04748">
    <property type="entry name" value="Polysacc_deac_2"/>
    <property type="match status" value="1"/>
</dbReference>
<dbReference type="eggNOG" id="COG2861">
    <property type="taxonomic scope" value="Bacteria"/>
</dbReference>
<dbReference type="RefSeq" id="WP_014769107.1">
    <property type="nucleotide sequence ID" value="NC_018002.1"/>
</dbReference>
<protein>
    <recommendedName>
        <fullName evidence="4">Divergent polysaccharide deacetylase</fullName>
    </recommendedName>
</protein>
<evidence type="ECO:0000256" key="1">
    <source>
        <dbReference type="SAM" id="Phobius"/>
    </source>
</evidence>
<dbReference type="Gene3D" id="3.20.20.370">
    <property type="entry name" value="Glycoside hydrolase/deacetylase"/>
    <property type="match status" value="1"/>
</dbReference>
<dbReference type="OrthoDB" id="9784811at2"/>
<dbReference type="GO" id="GO:0005975">
    <property type="term" value="P:carbohydrate metabolic process"/>
    <property type="evidence" value="ECO:0007669"/>
    <property type="project" value="InterPro"/>
</dbReference>
<evidence type="ECO:0000313" key="2">
    <source>
        <dbReference type="EMBL" id="AFL68228.1"/>
    </source>
</evidence>
<dbReference type="CDD" id="cd10936">
    <property type="entry name" value="CE4_DAC2"/>
    <property type="match status" value="1"/>
</dbReference>